<feature type="transmembrane region" description="Helical" evidence="12">
    <location>
        <begin position="106"/>
        <end position="124"/>
    </location>
</feature>
<keyword evidence="8" id="KW-0350">Heme biosynthesis</keyword>
<dbReference type="GO" id="GO:0016491">
    <property type="term" value="F:oxidoreductase activity"/>
    <property type="evidence" value="ECO:0007669"/>
    <property type="project" value="UniProtKB-KW"/>
</dbReference>
<evidence type="ECO:0000256" key="3">
    <source>
        <dbReference type="ARBA" id="ARBA00022692"/>
    </source>
</evidence>
<dbReference type="PANTHER" id="PTHR35457">
    <property type="entry name" value="HEME A SYNTHASE"/>
    <property type="match status" value="1"/>
</dbReference>
<organism evidence="13 14">
    <name type="scientific">Natronosalvus hydrolyticus</name>
    <dbReference type="NCBI Taxonomy" id="2979988"/>
    <lineage>
        <taxon>Archaea</taxon>
        <taxon>Methanobacteriati</taxon>
        <taxon>Methanobacteriota</taxon>
        <taxon>Stenosarchaea group</taxon>
        <taxon>Halobacteria</taxon>
        <taxon>Halobacteriales</taxon>
        <taxon>Natrialbaceae</taxon>
        <taxon>Natronosalvus</taxon>
    </lineage>
</organism>
<evidence type="ECO:0000256" key="10">
    <source>
        <dbReference type="ARBA" id="ARBA00023157"/>
    </source>
</evidence>
<keyword evidence="3 12" id="KW-0812">Transmembrane</keyword>
<feature type="transmembrane region" description="Helical" evidence="12">
    <location>
        <begin position="136"/>
        <end position="157"/>
    </location>
</feature>
<evidence type="ECO:0000256" key="4">
    <source>
        <dbReference type="ARBA" id="ARBA00022723"/>
    </source>
</evidence>
<protein>
    <submittedName>
        <fullName evidence="13">Cytochrome oxidase assembly protein</fullName>
    </submittedName>
</protein>
<feature type="transmembrane region" description="Helical" evidence="12">
    <location>
        <begin position="196"/>
        <end position="218"/>
    </location>
</feature>
<dbReference type="Pfam" id="PF02628">
    <property type="entry name" value="COX15-CtaA"/>
    <property type="match status" value="1"/>
</dbReference>
<evidence type="ECO:0000256" key="2">
    <source>
        <dbReference type="ARBA" id="ARBA00022475"/>
    </source>
</evidence>
<sequence length="293" mass="31329">MSYDAHTSDSSRLPIKFDRTRFRYLLTLTVALVAGTIILGVAARTTGSGLACDANWPVCDGGFLNLLPQGQPSFWEWIHRVVAMLAGFAIIASAIAAIWTDHATKAVAGLVTAGLILTPIQVYLGAETVLSYEMTILNFHFWTAILIFVIFVVALVLAWEDRLGARHVAIGLAIGAVTVPVQVLLSPIFIQQNTPTTLTIQMGVLLTLLAVVTLAALYGTEVFDSLATRGTIALGTLLTLGTLILSRESVMTYSPALDLTYLLVAGALFVTLLVGAWLGFRESRPLESGRAAA</sequence>
<feature type="transmembrane region" description="Helical" evidence="12">
    <location>
        <begin position="169"/>
        <end position="190"/>
    </location>
</feature>
<dbReference type="Proteomes" id="UP001321047">
    <property type="component" value="Unassembled WGS sequence"/>
</dbReference>
<keyword evidence="10" id="KW-1015">Disulfide bond</keyword>
<feature type="transmembrane region" description="Helical" evidence="12">
    <location>
        <begin position="259"/>
        <end position="280"/>
    </location>
</feature>
<evidence type="ECO:0000313" key="13">
    <source>
        <dbReference type="EMBL" id="MCU4752093.1"/>
    </source>
</evidence>
<evidence type="ECO:0000256" key="8">
    <source>
        <dbReference type="ARBA" id="ARBA00023133"/>
    </source>
</evidence>
<proteinExistence type="predicted"/>
<keyword evidence="14" id="KW-1185">Reference proteome</keyword>
<dbReference type="GO" id="GO:0006784">
    <property type="term" value="P:heme A biosynthetic process"/>
    <property type="evidence" value="ECO:0007669"/>
    <property type="project" value="InterPro"/>
</dbReference>
<feature type="transmembrane region" description="Helical" evidence="12">
    <location>
        <begin position="22"/>
        <end position="43"/>
    </location>
</feature>
<comment type="subcellular location">
    <subcellularLocation>
        <location evidence="1">Membrane</location>
        <topology evidence="1">Multi-pass membrane protein</topology>
    </subcellularLocation>
</comment>
<keyword evidence="6" id="KW-0560">Oxidoreductase</keyword>
<evidence type="ECO:0000256" key="12">
    <source>
        <dbReference type="SAM" id="Phobius"/>
    </source>
</evidence>
<keyword evidence="4" id="KW-0479">Metal-binding</keyword>
<feature type="transmembrane region" description="Helical" evidence="12">
    <location>
        <begin position="230"/>
        <end position="247"/>
    </location>
</feature>
<keyword evidence="2" id="KW-1003">Cell membrane</keyword>
<evidence type="ECO:0000313" key="14">
    <source>
        <dbReference type="Proteomes" id="UP001321047"/>
    </source>
</evidence>
<dbReference type="PANTHER" id="PTHR35457:SF1">
    <property type="entry name" value="HEME A SYNTHASE"/>
    <property type="match status" value="1"/>
</dbReference>
<dbReference type="GO" id="GO:0046872">
    <property type="term" value="F:metal ion binding"/>
    <property type="evidence" value="ECO:0007669"/>
    <property type="project" value="UniProtKB-KW"/>
</dbReference>
<comment type="pathway">
    <text evidence="11">Porphyrin-containing compound metabolism.</text>
</comment>
<dbReference type="RefSeq" id="WP_342808434.1">
    <property type="nucleotide sequence ID" value="NZ_JAOPJZ010000005.1"/>
</dbReference>
<dbReference type="AlphaFoldDB" id="A0AAP2Z8A3"/>
<dbReference type="InterPro" id="IPR003780">
    <property type="entry name" value="COX15/CtaA_fam"/>
</dbReference>
<gene>
    <name evidence="13" type="ORF">OB919_08870</name>
</gene>
<feature type="transmembrane region" description="Helical" evidence="12">
    <location>
        <begin position="77"/>
        <end position="99"/>
    </location>
</feature>
<evidence type="ECO:0000256" key="1">
    <source>
        <dbReference type="ARBA" id="ARBA00004141"/>
    </source>
</evidence>
<keyword evidence="5 12" id="KW-1133">Transmembrane helix</keyword>
<keyword evidence="7" id="KW-0408">Iron</keyword>
<dbReference type="InterPro" id="IPR050450">
    <property type="entry name" value="COX15/CtaA_HemeA_synthase"/>
</dbReference>
<evidence type="ECO:0000256" key="5">
    <source>
        <dbReference type="ARBA" id="ARBA00022989"/>
    </source>
</evidence>
<evidence type="ECO:0000256" key="11">
    <source>
        <dbReference type="ARBA" id="ARBA00023444"/>
    </source>
</evidence>
<dbReference type="GO" id="GO:0016020">
    <property type="term" value="C:membrane"/>
    <property type="evidence" value="ECO:0007669"/>
    <property type="project" value="UniProtKB-SubCell"/>
</dbReference>
<dbReference type="EMBL" id="JAOPJZ010000005">
    <property type="protein sequence ID" value="MCU4752093.1"/>
    <property type="molecule type" value="Genomic_DNA"/>
</dbReference>
<reference evidence="13 14" key="1">
    <citation type="submission" date="2022-09" db="EMBL/GenBank/DDBJ databases">
        <title>Enrichment on poylsaccharides allowed isolation of novel metabolic and taxonomic groups of Haloarchaea.</title>
        <authorList>
            <person name="Sorokin D.Y."/>
            <person name="Elcheninov A.G."/>
            <person name="Khizhniak T.V."/>
            <person name="Kolganova T.V."/>
            <person name="Kublanov I.V."/>
        </authorList>
    </citation>
    <scope>NUCLEOTIDE SEQUENCE [LARGE SCALE GENOMIC DNA]</scope>
    <source>
        <strain evidence="13 14">AArc-curdl1</strain>
    </source>
</reference>
<comment type="caution">
    <text evidence="13">The sequence shown here is derived from an EMBL/GenBank/DDBJ whole genome shotgun (WGS) entry which is preliminary data.</text>
</comment>
<evidence type="ECO:0000256" key="6">
    <source>
        <dbReference type="ARBA" id="ARBA00023002"/>
    </source>
</evidence>
<accession>A0AAP2Z8A3</accession>
<keyword evidence="9 12" id="KW-0472">Membrane</keyword>
<name>A0AAP2Z8A3_9EURY</name>
<evidence type="ECO:0000256" key="7">
    <source>
        <dbReference type="ARBA" id="ARBA00023004"/>
    </source>
</evidence>
<evidence type="ECO:0000256" key="9">
    <source>
        <dbReference type="ARBA" id="ARBA00023136"/>
    </source>
</evidence>